<gene>
    <name evidence="1" type="ORF">J1C47_06305</name>
</gene>
<evidence type="ECO:0000313" key="1">
    <source>
        <dbReference type="EMBL" id="MBO0903248.1"/>
    </source>
</evidence>
<protein>
    <recommendedName>
        <fullName evidence="3">HEAT repeat domain-containing protein</fullName>
    </recommendedName>
</protein>
<dbReference type="Proteomes" id="UP000664288">
    <property type="component" value="Unassembled WGS sequence"/>
</dbReference>
<organism evidence="1 2">
    <name type="scientific">Jiella sonneratiae</name>
    <dbReference type="NCBI Taxonomy" id="2816856"/>
    <lineage>
        <taxon>Bacteria</taxon>
        <taxon>Pseudomonadati</taxon>
        <taxon>Pseudomonadota</taxon>
        <taxon>Alphaproteobacteria</taxon>
        <taxon>Hyphomicrobiales</taxon>
        <taxon>Aurantimonadaceae</taxon>
        <taxon>Jiella</taxon>
    </lineage>
</organism>
<reference evidence="1 2" key="1">
    <citation type="submission" date="2021-03" db="EMBL/GenBank/DDBJ databases">
        <title>Whole genome sequence of Jiella sp. MQZ13P-4.</title>
        <authorList>
            <person name="Tuo L."/>
        </authorList>
    </citation>
    <scope>NUCLEOTIDE SEQUENCE [LARGE SCALE GENOMIC DNA]</scope>
    <source>
        <strain evidence="1 2">MQZ13P-4</strain>
    </source>
</reference>
<name>A0ABS3J2N9_9HYPH</name>
<evidence type="ECO:0008006" key="3">
    <source>
        <dbReference type="Google" id="ProtNLM"/>
    </source>
</evidence>
<sequence>MELFNRAAGQLGDGKLEVRLAAIYILREIGRDFPDLAEPIFELLQNHLEAREADGYGENEPPTDVRAILDALLLKTGEP</sequence>
<keyword evidence="2" id="KW-1185">Reference proteome</keyword>
<comment type="caution">
    <text evidence="1">The sequence shown here is derived from an EMBL/GenBank/DDBJ whole genome shotgun (WGS) entry which is preliminary data.</text>
</comment>
<dbReference type="EMBL" id="JAFMPY010000005">
    <property type="protein sequence ID" value="MBO0903248.1"/>
    <property type="molecule type" value="Genomic_DNA"/>
</dbReference>
<evidence type="ECO:0000313" key="2">
    <source>
        <dbReference type="Proteomes" id="UP000664288"/>
    </source>
</evidence>
<proteinExistence type="predicted"/>
<accession>A0ABS3J2N9</accession>